<evidence type="ECO:0000313" key="2">
    <source>
        <dbReference type="EMBL" id="SFW53783.1"/>
    </source>
</evidence>
<keyword evidence="1" id="KW-0812">Transmembrane</keyword>
<feature type="transmembrane region" description="Helical" evidence="1">
    <location>
        <begin position="151"/>
        <end position="171"/>
    </location>
</feature>
<keyword evidence="1" id="KW-0472">Membrane</keyword>
<name>A0A1K1Q1L1_9FLAO</name>
<dbReference type="STRING" id="1150368.SAMN02927921_02173"/>
<evidence type="ECO:0000256" key="1">
    <source>
        <dbReference type="SAM" id="Phobius"/>
    </source>
</evidence>
<evidence type="ECO:0008006" key="4">
    <source>
        <dbReference type="Google" id="ProtNLM"/>
    </source>
</evidence>
<dbReference type="Proteomes" id="UP000182248">
    <property type="component" value="Unassembled WGS sequence"/>
</dbReference>
<dbReference type="EMBL" id="FPJE01000011">
    <property type="protein sequence ID" value="SFW53783.1"/>
    <property type="molecule type" value="Genomic_DNA"/>
</dbReference>
<feature type="transmembrane region" description="Helical" evidence="1">
    <location>
        <begin position="29"/>
        <end position="52"/>
    </location>
</feature>
<proteinExistence type="predicted"/>
<organism evidence="2 3">
    <name type="scientific">Sinomicrobium oceani</name>
    <dbReference type="NCBI Taxonomy" id="1150368"/>
    <lineage>
        <taxon>Bacteria</taxon>
        <taxon>Pseudomonadati</taxon>
        <taxon>Bacteroidota</taxon>
        <taxon>Flavobacteriia</taxon>
        <taxon>Flavobacteriales</taxon>
        <taxon>Flavobacteriaceae</taxon>
        <taxon>Sinomicrobium</taxon>
    </lineage>
</organism>
<keyword evidence="1" id="KW-1133">Transmembrane helix</keyword>
<feature type="transmembrane region" description="Helical" evidence="1">
    <location>
        <begin position="191"/>
        <end position="209"/>
    </location>
</feature>
<gene>
    <name evidence="2" type="ORF">SAMN02927921_02173</name>
</gene>
<evidence type="ECO:0000313" key="3">
    <source>
        <dbReference type="Proteomes" id="UP000182248"/>
    </source>
</evidence>
<reference evidence="2 3" key="1">
    <citation type="submission" date="2016-11" db="EMBL/GenBank/DDBJ databases">
        <authorList>
            <person name="Jaros S."/>
            <person name="Januszkiewicz K."/>
            <person name="Wedrychowicz H."/>
        </authorList>
    </citation>
    <scope>NUCLEOTIDE SEQUENCE [LARGE SCALE GENOMIC DNA]</scope>
    <source>
        <strain evidence="2 3">CGMCC 1.12145</strain>
    </source>
</reference>
<sequence length="309" mass="36117">MYFIFVHPAIIYYHTVSYSFLAQRDGGTALFYVVLSVLLWAVIWCAGLYLIYKHSFVARRNMRYLMQHGKRIEAEIIEVHKLKPAYRSTEYKALVLEARNLQGEQIWHKMQINDSMPQRRRFETGKRVYLRVDPRFEKYPYIVQEGAYGKINYLLFLLWIVFGFGVFAYYLYAYTTENNGYGWRFLTPGHPLISCAGMIFLFAGIIYLIRRFISRNSGKNRESLMVKFNGVKTMARVVKVSGTGTYINNQPQVEFNITFTDRSGTIRNLTIKKIVPLVQMNTVNVAEKEIFYLPGNPSVAFFAEDIHDF</sequence>
<protein>
    <recommendedName>
        <fullName evidence="4">DUF3592 domain-containing protein</fullName>
    </recommendedName>
</protein>
<accession>A0A1K1Q1L1</accession>
<keyword evidence="3" id="KW-1185">Reference proteome</keyword>
<dbReference type="AlphaFoldDB" id="A0A1K1Q1L1"/>